<accession>A0A1H8RBE1</accession>
<feature type="transmembrane region" description="Helical" evidence="9">
    <location>
        <begin position="153"/>
        <end position="172"/>
    </location>
</feature>
<keyword evidence="5 9" id="KW-0812">Transmembrane</keyword>
<reference evidence="11 12" key="1">
    <citation type="submission" date="2016-10" db="EMBL/GenBank/DDBJ databases">
        <authorList>
            <person name="de Groot N.N."/>
        </authorList>
    </citation>
    <scope>NUCLEOTIDE SEQUENCE [LARGE SCALE GENOMIC DNA]</scope>
    <source>
        <strain evidence="11 12">DSM 27842</strain>
    </source>
</reference>
<dbReference type="RefSeq" id="WP_093117548.1">
    <property type="nucleotide sequence ID" value="NZ_FODS01000008.1"/>
</dbReference>
<feature type="transmembrane region" description="Helical" evidence="9">
    <location>
        <begin position="20"/>
        <end position="46"/>
    </location>
</feature>
<dbReference type="GO" id="GO:0015740">
    <property type="term" value="P:C4-dicarboxylate transport"/>
    <property type="evidence" value="ECO:0007669"/>
    <property type="project" value="TreeGrafter"/>
</dbReference>
<evidence type="ECO:0000259" key="10">
    <source>
        <dbReference type="Pfam" id="PF04290"/>
    </source>
</evidence>
<keyword evidence="6 9" id="KW-1133">Transmembrane helix</keyword>
<dbReference type="GO" id="GO:0022857">
    <property type="term" value="F:transmembrane transporter activity"/>
    <property type="evidence" value="ECO:0007669"/>
    <property type="project" value="UniProtKB-UniRule"/>
</dbReference>
<gene>
    <name evidence="11" type="ORF">SAMN04490248_10880</name>
</gene>
<evidence type="ECO:0000256" key="3">
    <source>
        <dbReference type="ARBA" id="ARBA00022475"/>
    </source>
</evidence>
<sequence>MTEQSTNGGSGLPPFSQAPVGATLGLVAAFLSSVGTIWIGLLMLLIVADVLGRNFLNAPITGVSEIAGRSVVAIVFLQVSAAIMQGRLTRADFLIRRIGRWRPEAVQTLETVFALTGALVFALIVWASWSKTLVSWTSAEYFGVQGVFTIPTFPFRAITVIGAGIAVLACLYRTSETIRHFRSADR</sequence>
<comment type="subcellular location">
    <subcellularLocation>
        <location evidence="1 9">Cell inner membrane</location>
        <topology evidence="1 9">Multi-pass membrane protein</topology>
    </subcellularLocation>
</comment>
<feature type="domain" description="Tripartite ATP-independent periplasmic transporters DctQ component" evidence="10">
    <location>
        <begin position="42"/>
        <end position="179"/>
    </location>
</feature>
<name>A0A1H8RBE1_9RHOB</name>
<dbReference type="PANTHER" id="PTHR35011">
    <property type="entry name" value="2,3-DIKETO-L-GULONATE TRAP TRANSPORTER SMALL PERMEASE PROTEIN YIAM"/>
    <property type="match status" value="1"/>
</dbReference>
<evidence type="ECO:0000313" key="11">
    <source>
        <dbReference type="EMBL" id="SEO63765.1"/>
    </source>
</evidence>
<evidence type="ECO:0000256" key="5">
    <source>
        <dbReference type="ARBA" id="ARBA00022692"/>
    </source>
</evidence>
<evidence type="ECO:0000256" key="2">
    <source>
        <dbReference type="ARBA" id="ARBA00022448"/>
    </source>
</evidence>
<keyword evidence="4 9" id="KW-0997">Cell inner membrane</keyword>
<comment type="subunit">
    <text evidence="9">The complex comprises the extracytoplasmic solute receptor protein and the two transmembrane proteins.</text>
</comment>
<dbReference type="Proteomes" id="UP000198893">
    <property type="component" value="Unassembled WGS sequence"/>
</dbReference>
<evidence type="ECO:0000256" key="1">
    <source>
        <dbReference type="ARBA" id="ARBA00004429"/>
    </source>
</evidence>
<feature type="transmembrane region" description="Helical" evidence="9">
    <location>
        <begin position="66"/>
        <end position="84"/>
    </location>
</feature>
<dbReference type="AlphaFoldDB" id="A0A1H8RBE1"/>
<dbReference type="InterPro" id="IPR007387">
    <property type="entry name" value="TRAP_DctQ"/>
</dbReference>
<keyword evidence="3" id="KW-1003">Cell membrane</keyword>
<evidence type="ECO:0000256" key="9">
    <source>
        <dbReference type="RuleBase" id="RU369079"/>
    </source>
</evidence>
<dbReference type="Pfam" id="PF04290">
    <property type="entry name" value="DctQ"/>
    <property type="match status" value="1"/>
</dbReference>
<dbReference type="EMBL" id="FODS01000008">
    <property type="protein sequence ID" value="SEO63765.1"/>
    <property type="molecule type" value="Genomic_DNA"/>
</dbReference>
<dbReference type="InterPro" id="IPR055348">
    <property type="entry name" value="DctQ"/>
</dbReference>
<evidence type="ECO:0000256" key="7">
    <source>
        <dbReference type="ARBA" id="ARBA00023136"/>
    </source>
</evidence>
<keyword evidence="2 9" id="KW-0813">Transport</keyword>
<evidence type="ECO:0000256" key="6">
    <source>
        <dbReference type="ARBA" id="ARBA00022989"/>
    </source>
</evidence>
<keyword evidence="12" id="KW-1185">Reference proteome</keyword>
<organism evidence="11 12">
    <name type="scientific">Salinihabitans flavidus</name>
    <dbReference type="NCBI Taxonomy" id="569882"/>
    <lineage>
        <taxon>Bacteria</taxon>
        <taxon>Pseudomonadati</taxon>
        <taxon>Pseudomonadota</taxon>
        <taxon>Alphaproteobacteria</taxon>
        <taxon>Rhodobacterales</taxon>
        <taxon>Roseobacteraceae</taxon>
        <taxon>Salinihabitans</taxon>
    </lineage>
</organism>
<dbReference type="PANTHER" id="PTHR35011:SF2">
    <property type="entry name" value="2,3-DIKETO-L-GULONATE TRAP TRANSPORTER SMALL PERMEASE PROTEIN YIAM"/>
    <property type="match status" value="1"/>
</dbReference>
<feature type="transmembrane region" description="Helical" evidence="9">
    <location>
        <begin position="105"/>
        <end position="129"/>
    </location>
</feature>
<evidence type="ECO:0000256" key="8">
    <source>
        <dbReference type="ARBA" id="ARBA00038436"/>
    </source>
</evidence>
<dbReference type="OrthoDB" id="4250245at2"/>
<evidence type="ECO:0000256" key="4">
    <source>
        <dbReference type="ARBA" id="ARBA00022519"/>
    </source>
</evidence>
<dbReference type="GO" id="GO:0005886">
    <property type="term" value="C:plasma membrane"/>
    <property type="evidence" value="ECO:0007669"/>
    <property type="project" value="UniProtKB-SubCell"/>
</dbReference>
<keyword evidence="7 9" id="KW-0472">Membrane</keyword>
<comment type="similarity">
    <text evidence="8 9">Belongs to the TRAP transporter small permease family.</text>
</comment>
<evidence type="ECO:0000313" key="12">
    <source>
        <dbReference type="Proteomes" id="UP000198893"/>
    </source>
</evidence>
<proteinExistence type="inferred from homology"/>
<comment type="function">
    <text evidence="9">Part of the tripartite ATP-independent periplasmic (TRAP) transport system.</text>
</comment>
<dbReference type="STRING" id="569882.SAMN04490248_10880"/>
<protein>
    <recommendedName>
        <fullName evidence="9">TRAP transporter small permease protein</fullName>
    </recommendedName>
</protein>